<dbReference type="EMBL" id="NQJF01000002">
    <property type="protein sequence ID" value="OYD25664.1"/>
    <property type="molecule type" value="Genomic_DNA"/>
</dbReference>
<dbReference type="OrthoDB" id="9794345at2"/>
<keyword evidence="1" id="KW-0812">Transmembrane</keyword>
<dbReference type="InterPro" id="IPR045584">
    <property type="entry name" value="Pilin-like"/>
</dbReference>
<evidence type="ECO:0000313" key="3">
    <source>
        <dbReference type="EMBL" id="TDW56980.1"/>
    </source>
</evidence>
<accession>A0A235CMQ8</accession>
<sequence length="230" mass="26337">MTSKQSGFTLIELLVALAVFSMAVSLIMMGFEQGRLNWSKSIDKTSEIRKVYNRYQWIQNTFSQANTANFSTGISEATPYFEGDQYLLSFISNAPAISGPGTYARVEFEFKSEVSRYALVYRESVNQDPYFGYYSNVEPQELVLFDNIKSYNIDYLAPPNFEDALARFRDVSDIRYEPTWVKEYQANEEGLLPLSVHLELHFTNGEVKDWFFPIPVYSVSADISADTVVM</sequence>
<reference evidence="3 5" key="2">
    <citation type="submission" date="2019-03" db="EMBL/GenBank/DDBJ databases">
        <title>Genomic Encyclopedia of Archaeal and Bacterial Type Strains, Phase II (KMG-II): from individual species to whole genera.</title>
        <authorList>
            <person name="Goeker M."/>
        </authorList>
    </citation>
    <scope>NUCLEOTIDE SEQUENCE [LARGE SCALE GENOMIC DNA]</scope>
    <source>
        <strain evidence="3 5">DSM 15594</strain>
    </source>
</reference>
<dbReference type="Proteomes" id="UP000243640">
    <property type="component" value="Unassembled WGS sequence"/>
</dbReference>
<dbReference type="Pfam" id="PF07963">
    <property type="entry name" value="N_methyl"/>
    <property type="match status" value="1"/>
</dbReference>
<dbReference type="Proteomes" id="UP000295058">
    <property type="component" value="Unassembled WGS sequence"/>
</dbReference>
<comment type="caution">
    <text evidence="2">The sequence shown here is derived from an EMBL/GenBank/DDBJ whole genome shotgun (WGS) entry which is preliminary data.</text>
</comment>
<evidence type="ECO:0000313" key="5">
    <source>
        <dbReference type="Proteomes" id="UP000295058"/>
    </source>
</evidence>
<gene>
    <name evidence="2" type="ORF">B6S09_02120</name>
    <name evidence="3" type="ORF">LY04_02785</name>
</gene>
<keyword evidence="1" id="KW-1133">Transmembrane helix</keyword>
<keyword evidence="5" id="KW-1185">Reference proteome</keyword>
<dbReference type="RefSeq" id="WP_094276854.1">
    <property type="nucleotide sequence ID" value="NZ_JBLWZI010000001.1"/>
</dbReference>
<dbReference type="NCBIfam" id="TIGR02532">
    <property type="entry name" value="IV_pilin_GFxxxE"/>
    <property type="match status" value="1"/>
</dbReference>
<evidence type="ECO:0000313" key="4">
    <source>
        <dbReference type="Proteomes" id="UP000243640"/>
    </source>
</evidence>
<reference evidence="2 4" key="1">
    <citation type="submission" date="2017-08" db="EMBL/GenBank/DDBJ databases">
        <title>Draft Genome Sequence of the Marine Bacterium Oceanimonas baumannii ATCC 700832.</title>
        <authorList>
            <person name="Mcclelland W.D."/>
            <person name="Brennan M.A."/>
            <person name="Trachtenberg A.M."/>
            <person name="Maclea K.S."/>
        </authorList>
    </citation>
    <scope>NUCLEOTIDE SEQUENCE [LARGE SCALE GENOMIC DNA]</scope>
    <source>
        <strain evidence="2 4">ATCC 700832</strain>
    </source>
</reference>
<feature type="transmembrane region" description="Helical" evidence="1">
    <location>
        <begin position="6"/>
        <end position="31"/>
    </location>
</feature>
<dbReference type="AlphaFoldDB" id="A0A235CMQ8"/>
<protein>
    <submittedName>
        <fullName evidence="3">Prepilin-type N-terminal cleavage/methylation domain-containing protein</fullName>
    </submittedName>
</protein>
<dbReference type="InterPro" id="IPR012902">
    <property type="entry name" value="N_methyl_site"/>
</dbReference>
<dbReference type="PROSITE" id="PS00409">
    <property type="entry name" value="PROKAR_NTER_METHYL"/>
    <property type="match status" value="1"/>
</dbReference>
<keyword evidence="1" id="KW-0472">Membrane</keyword>
<dbReference type="SUPFAM" id="SSF54523">
    <property type="entry name" value="Pili subunits"/>
    <property type="match status" value="1"/>
</dbReference>
<organism evidence="2 4">
    <name type="scientific">Oceanimonas baumannii</name>
    <dbReference type="NCBI Taxonomy" id="129578"/>
    <lineage>
        <taxon>Bacteria</taxon>
        <taxon>Pseudomonadati</taxon>
        <taxon>Pseudomonadota</taxon>
        <taxon>Gammaproteobacteria</taxon>
        <taxon>Aeromonadales</taxon>
        <taxon>Aeromonadaceae</taxon>
        <taxon>Oceanimonas</taxon>
    </lineage>
</organism>
<dbReference type="EMBL" id="SODO01000012">
    <property type="protein sequence ID" value="TDW56980.1"/>
    <property type="molecule type" value="Genomic_DNA"/>
</dbReference>
<evidence type="ECO:0000256" key="1">
    <source>
        <dbReference type="SAM" id="Phobius"/>
    </source>
</evidence>
<name>A0A235CMQ8_9GAMM</name>
<proteinExistence type="predicted"/>
<evidence type="ECO:0000313" key="2">
    <source>
        <dbReference type="EMBL" id="OYD25664.1"/>
    </source>
</evidence>